<organism evidence="1 2">
    <name type="scientific">Marinirhabdus gelatinilytica</name>
    <dbReference type="NCBI Taxonomy" id="1703343"/>
    <lineage>
        <taxon>Bacteria</taxon>
        <taxon>Pseudomonadati</taxon>
        <taxon>Bacteroidota</taxon>
        <taxon>Flavobacteriia</taxon>
        <taxon>Flavobacteriales</taxon>
        <taxon>Flavobacteriaceae</taxon>
    </lineage>
</organism>
<name>A0A370Q8W2_9FLAO</name>
<proteinExistence type="predicted"/>
<protein>
    <submittedName>
        <fullName evidence="1">Uncharacterized protein</fullName>
    </submittedName>
</protein>
<dbReference type="Proteomes" id="UP000255317">
    <property type="component" value="Unassembled WGS sequence"/>
</dbReference>
<evidence type="ECO:0000313" key="1">
    <source>
        <dbReference type="EMBL" id="RDK84812.1"/>
    </source>
</evidence>
<keyword evidence="2" id="KW-1185">Reference proteome</keyword>
<gene>
    <name evidence="1" type="ORF">C8D94_104185</name>
</gene>
<evidence type="ECO:0000313" key="2">
    <source>
        <dbReference type="Proteomes" id="UP000255317"/>
    </source>
</evidence>
<comment type="caution">
    <text evidence="1">The sequence shown here is derived from an EMBL/GenBank/DDBJ whole genome shotgun (WGS) entry which is preliminary data.</text>
</comment>
<sequence length="36" mass="4420">MYILNFKVNDDPTYYENQKLNKIEKSSYSYYLTTMT</sequence>
<dbReference type="EMBL" id="QRAO01000004">
    <property type="protein sequence ID" value="RDK84812.1"/>
    <property type="molecule type" value="Genomic_DNA"/>
</dbReference>
<accession>A0A370Q8W2</accession>
<reference evidence="1 2" key="1">
    <citation type="submission" date="2018-07" db="EMBL/GenBank/DDBJ databases">
        <title>Genomic Encyclopedia of Type Strains, Phase IV (KMG-IV): sequencing the most valuable type-strain genomes for metagenomic binning, comparative biology and taxonomic classification.</title>
        <authorList>
            <person name="Goeker M."/>
        </authorList>
    </citation>
    <scope>NUCLEOTIDE SEQUENCE [LARGE SCALE GENOMIC DNA]</scope>
    <source>
        <strain evidence="1 2">DSM 101478</strain>
    </source>
</reference>
<dbReference type="AlphaFoldDB" id="A0A370Q8W2"/>